<proteinExistence type="predicted"/>
<keyword evidence="4" id="KW-1185">Reference proteome</keyword>
<dbReference type="Pfam" id="PF02738">
    <property type="entry name" value="MoCoBD_1"/>
    <property type="match status" value="1"/>
</dbReference>
<evidence type="ECO:0000256" key="1">
    <source>
        <dbReference type="ARBA" id="ARBA00022505"/>
    </source>
</evidence>
<dbReference type="InterPro" id="IPR000674">
    <property type="entry name" value="Ald_Oxase/Xan_DH_a/b"/>
</dbReference>
<evidence type="ECO:0000313" key="3">
    <source>
        <dbReference type="EMBL" id="BBY44221.1"/>
    </source>
</evidence>
<organism evidence="3 4">
    <name type="scientific">Mycolicibacterium celeriflavum</name>
    <name type="common">Mycobacterium celeriflavum</name>
    <dbReference type="NCBI Taxonomy" id="1249101"/>
    <lineage>
        <taxon>Bacteria</taxon>
        <taxon>Bacillati</taxon>
        <taxon>Actinomycetota</taxon>
        <taxon>Actinomycetes</taxon>
        <taxon>Mycobacteriales</taxon>
        <taxon>Mycobacteriaceae</taxon>
        <taxon>Mycolicibacterium</taxon>
    </lineage>
</organism>
<dbReference type="GO" id="GO:0016491">
    <property type="term" value="F:oxidoreductase activity"/>
    <property type="evidence" value="ECO:0007669"/>
    <property type="project" value="UniProtKB-KW"/>
</dbReference>
<dbReference type="InterPro" id="IPR016208">
    <property type="entry name" value="Ald_Oxase/xanthine_DH-like"/>
</dbReference>
<dbReference type="SUPFAM" id="SSF54665">
    <property type="entry name" value="CO dehydrogenase molybdoprotein N-domain-like"/>
    <property type="match status" value="1"/>
</dbReference>
<accession>A0A1X0BUA0</accession>
<dbReference type="STRING" id="1249101.BST21_13495"/>
<dbReference type="SUPFAM" id="SSF56003">
    <property type="entry name" value="Molybdenum cofactor-binding domain"/>
    <property type="match status" value="1"/>
</dbReference>
<dbReference type="KEGG" id="mcee:MCEL_25160"/>
<reference evidence="3 4" key="1">
    <citation type="journal article" date="2019" name="Emerg. Microbes Infect.">
        <title>Comprehensive subspecies identification of 175 nontuberculous mycobacteria species based on 7547 genomic profiles.</title>
        <authorList>
            <person name="Matsumoto Y."/>
            <person name="Kinjo T."/>
            <person name="Motooka D."/>
            <person name="Nabeya D."/>
            <person name="Jung N."/>
            <person name="Uechi K."/>
            <person name="Horii T."/>
            <person name="Iida T."/>
            <person name="Fujita J."/>
            <person name="Nakamura S."/>
        </authorList>
    </citation>
    <scope>NUCLEOTIDE SEQUENCE [LARGE SCALE GENOMIC DNA]</scope>
    <source>
        <strain evidence="3 4">JCM 18439</strain>
    </source>
</reference>
<dbReference type="InterPro" id="IPR036856">
    <property type="entry name" value="Ald_Oxase/Xan_DH_a/b_sf"/>
</dbReference>
<dbReference type="SMART" id="SM01008">
    <property type="entry name" value="Ald_Xan_dh_C"/>
    <property type="match status" value="1"/>
</dbReference>
<dbReference type="OrthoDB" id="8428274at2"/>
<protein>
    <submittedName>
        <fullName evidence="3">Xanthine dehydrogenase</fullName>
    </submittedName>
</protein>
<dbReference type="Pfam" id="PF20256">
    <property type="entry name" value="MoCoBD_2"/>
    <property type="match status" value="2"/>
</dbReference>
<dbReference type="InterPro" id="IPR046867">
    <property type="entry name" value="AldOxase/xan_DH_MoCoBD2"/>
</dbReference>
<dbReference type="AlphaFoldDB" id="A0A1X0BUA0"/>
<name>A0A1X0BUA0_MYCCF</name>
<dbReference type="InterPro" id="IPR008274">
    <property type="entry name" value="AldOxase/xan_DH_MoCoBD1"/>
</dbReference>
<keyword evidence="1" id="KW-0500">Molybdenum</keyword>
<gene>
    <name evidence="3" type="ORF">MCEL_25160</name>
</gene>
<sequence>MTTLQPRAIGTAVTRLDGPAKVTGTADYAYEYAVDNATYLHPVQATIAKGRITTMDTSAAEAVDGVLAVLTAFDKPRLADTSNGDLTVLQGPQVNYRGQLIGGVIAESAETARHAAALVHVEYDEAPHDVALSADHPKLYAPDEVNAGYPTDTSEGDVEAALRDAPIVVDQTYSTPHEHNNPMEPHACIALWDIDTLTLWDSTQGVHAVRKEVATTFGLQPEQVRVIAKNVGGGFGSKGSPHSHNILAVMAAQRVPGRPVKLAVTRQQMFDFVGYRTPTIQHLRLAAERDGTLTAISHEVVTQTATVKEFAEQAAVPSRMMYAGPNRKTSHRVAALDVPVPFWMRAPGECPGMYALEVAMDELAVACGVDPVELRIRNEPDVDPETGNPWSDRRLVECLQTGAERFGWTSRDPEPGTRCEGEWLVGTGVASSVYPAMNMPGNGARIECVAPGRYAVGIGAVDIGTGTWTALSQIAADALGCELDAIDLQIGDTDLPAASVEGGSSGISSWGRAIVAAAQQFRRDHGDDPAVGVATTAEAPENEEAQNFGMYSFGAHFVEARVSRHTGEIRVSRMLGVFSVGRVINPVTLRSQLIGGMTMGLSMALHEESVRDPRFGHVVTRDLATYHISSHADVPAVEAMWLDDVDKHSNPMGSRGAGEIGIVGSAAAVVNAVYHATGIRVRDLPVMCDAVLVAGA</sequence>
<dbReference type="Pfam" id="PF01315">
    <property type="entry name" value="Ald_Xan_dh_C"/>
    <property type="match status" value="1"/>
</dbReference>
<dbReference type="PANTHER" id="PTHR11908:SF132">
    <property type="entry name" value="ALDEHYDE OXIDASE 1-RELATED"/>
    <property type="match status" value="1"/>
</dbReference>
<dbReference type="PANTHER" id="PTHR11908">
    <property type="entry name" value="XANTHINE DEHYDROGENASE"/>
    <property type="match status" value="1"/>
</dbReference>
<dbReference type="GO" id="GO:0005506">
    <property type="term" value="F:iron ion binding"/>
    <property type="evidence" value="ECO:0007669"/>
    <property type="project" value="InterPro"/>
</dbReference>
<dbReference type="RefSeq" id="WP_083003170.1">
    <property type="nucleotide sequence ID" value="NZ_AP022591.1"/>
</dbReference>
<dbReference type="Proteomes" id="UP000466431">
    <property type="component" value="Chromosome"/>
</dbReference>
<dbReference type="Gene3D" id="3.90.1170.50">
    <property type="entry name" value="Aldehyde oxidase/xanthine dehydrogenase, a/b hammerhead"/>
    <property type="match status" value="1"/>
</dbReference>
<evidence type="ECO:0000256" key="2">
    <source>
        <dbReference type="ARBA" id="ARBA00023002"/>
    </source>
</evidence>
<evidence type="ECO:0000313" key="4">
    <source>
        <dbReference type="Proteomes" id="UP000466431"/>
    </source>
</evidence>
<dbReference type="InterPro" id="IPR037165">
    <property type="entry name" value="AldOxase/xan_DH_Mopterin-bd_sf"/>
</dbReference>
<dbReference type="EMBL" id="AP022591">
    <property type="protein sequence ID" value="BBY44221.1"/>
    <property type="molecule type" value="Genomic_DNA"/>
</dbReference>
<dbReference type="Gene3D" id="3.30.365.10">
    <property type="entry name" value="Aldehyde oxidase/xanthine dehydrogenase, molybdopterin binding domain"/>
    <property type="match status" value="4"/>
</dbReference>
<keyword evidence="2" id="KW-0560">Oxidoreductase</keyword>